<gene>
    <name evidence="7" type="ORF">AA314_05830</name>
    <name evidence="8" type="ORF">ATI61_101703</name>
</gene>
<keyword evidence="3 5" id="KW-1133">Transmembrane helix</keyword>
<evidence type="ECO:0000256" key="3">
    <source>
        <dbReference type="ARBA" id="ARBA00022989"/>
    </source>
</evidence>
<dbReference type="GO" id="GO:0008233">
    <property type="term" value="F:peptidase activity"/>
    <property type="evidence" value="ECO:0007669"/>
    <property type="project" value="UniProtKB-KW"/>
</dbReference>
<organism evidence="7 9">
    <name type="scientific">Archangium gephyra</name>
    <dbReference type="NCBI Taxonomy" id="48"/>
    <lineage>
        <taxon>Bacteria</taxon>
        <taxon>Pseudomonadati</taxon>
        <taxon>Myxococcota</taxon>
        <taxon>Myxococcia</taxon>
        <taxon>Myxococcales</taxon>
        <taxon>Cystobacterineae</taxon>
        <taxon>Archangiaceae</taxon>
        <taxon>Archangium</taxon>
    </lineage>
</organism>
<evidence type="ECO:0000313" key="8">
    <source>
        <dbReference type="EMBL" id="REG37716.1"/>
    </source>
</evidence>
<feature type="transmembrane region" description="Helical" evidence="5">
    <location>
        <begin position="6"/>
        <end position="23"/>
    </location>
</feature>
<proteinExistence type="predicted"/>
<dbReference type="GO" id="GO:0005886">
    <property type="term" value="C:plasma membrane"/>
    <property type="evidence" value="ECO:0007669"/>
    <property type="project" value="TreeGrafter"/>
</dbReference>
<dbReference type="PANTHER" id="PTHR33507:SF3">
    <property type="entry name" value="INNER MEMBRANE PROTEIN YBBJ"/>
    <property type="match status" value="1"/>
</dbReference>
<evidence type="ECO:0000256" key="4">
    <source>
        <dbReference type="ARBA" id="ARBA00023136"/>
    </source>
</evidence>
<evidence type="ECO:0000256" key="5">
    <source>
        <dbReference type="SAM" id="Phobius"/>
    </source>
</evidence>
<dbReference type="Proteomes" id="UP000256345">
    <property type="component" value="Unassembled WGS sequence"/>
</dbReference>
<evidence type="ECO:0000256" key="1">
    <source>
        <dbReference type="ARBA" id="ARBA00004141"/>
    </source>
</evidence>
<dbReference type="InterPro" id="IPR002810">
    <property type="entry name" value="NfeD-like_C"/>
</dbReference>
<dbReference type="RefSeq" id="WP_047858079.1">
    <property type="nucleotide sequence ID" value="NZ_CP011509.1"/>
</dbReference>
<keyword evidence="4 5" id="KW-0472">Membrane</keyword>
<keyword evidence="2 5" id="KW-0812">Transmembrane</keyword>
<evidence type="ECO:0000256" key="2">
    <source>
        <dbReference type="ARBA" id="ARBA00022692"/>
    </source>
</evidence>
<dbReference type="Proteomes" id="UP000035579">
    <property type="component" value="Chromosome"/>
</dbReference>
<dbReference type="Gene3D" id="2.40.50.140">
    <property type="entry name" value="Nucleic acid-binding proteins"/>
    <property type="match status" value="1"/>
</dbReference>
<reference evidence="7 9" key="1">
    <citation type="submission" date="2015-05" db="EMBL/GenBank/DDBJ databases">
        <title>Genome assembly of Archangium gephyra DSM 2261.</title>
        <authorList>
            <person name="Sharma G."/>
            <person name="Subramanian S."/>
        </authorList>
    </citation>
    <scope>NUCLEOTIDE SEQUENCE [LARGE SCALE GENOMIC DNA]</scope>
    <source>
        <strain evidence="7 9">DSM 2261</strain>
    </source>
</reference>
<dbReference type="SUPFAM" id="SSF141322">
    <property type="entry name" value="NfeD domain-like"/>
    <property type="match status" value="1"/>
</dbReference>
<dbReference type="PANTHER" id="PTHR33507">
    <property type="entry name" value="INNER MEMBRANE PROTEIN YBBJ"/>
    <property type="match status" value="1"/>
</dbReference>
<protein>
    <submittedName>
        <fullName evidence="7">Activity regulator of membrane protease YbbK</fullName>
    </submittedName>
    <submittedName>
        <fullName evidence="8">Membrane protein implicated in regulation of membrane protease activity</fullName>
    </submittedName>
</protein>
<keyword evidence="10" id="KW-1185">Reference proteome</keyword>
<reference evidence="8 10" key="2">
    <citation type="submission" date="2018-08" db="EMBL/GenBank/DDBJ databases">
        <title>Genomic Encyclopedia of Archaeal and Bacterial Type Strains, Phase II (KMG-II): from individual species to whole genera.</title>
        <authorList>
            <person name="Goeker M."/>
        </authorList>
    </citation>
    <scope>NUCLEOTIDE SEQUENCE [LARGE SCALE GENOMIC DNA]</scope>
    <source>
        <strain evidence="8 10">DSM 2261</strain>
    </source>
</reference>
<keyword evidence="7" id="KW-0645">Protease</keyword>
<dbReference type="InterPro" id="IPR052165">
    <property type="entry name" value="Membrane_assoc_protease"/>
</dbReference>
<dbReference type="AlphaFoldDB" id="A0AAC8QB56"/>
<dbReference type="EMBL" id="CP011509">
    <property type="protein sequence ID" value="AKJ04204.1"/>
    <property type="molecule type" value="Genomic_DNA"/>
</dbReference>
<accession>A0AAC8QB56</accession>
<evidence type="ECO:0000313" key="10">
    <source>
        <dbReference type="Proteomes" id="UP000256345"/>
    </source>
</evidence>
<evidence type="ECO:0000259" key="6">
    <source>
        <dbReference type="Pfam" id="PF01957"/>
    </source>
</evidence>
<dbReference type="InterPro" id="IPR012340">
    <property type="entry name" value="NA-bd_OB-fold"/>
</dbReference>
<dbReference type="KEGG" id="age:AA314_05830"/>
<name>A0AAC8QB56_9BACT</name>
<keyword evidence="7" id="KW-0378">Hydrolase</keyword>
<sequence length="160" mass="16825">MDIEVWHLWVLAAIIGGALEMALPGFVVLWFAVGSLAAGLTAALGLGINLQLAIFMGVSLALFGGSRTIFKKAFMRNASRMKTGVEAMVGQEAVVTEALAEGHGGGTVRINGELWSARTLGGGVAVGELVIVEQVEGLKLWVRRPAASLEVSPQQKKEGR</sequence>
<comment type="subcellular location">
    <subcellularLocation>
        <location evidence="1">Membrane</location>
        <topology evidence="1">Multi-pass membrane protein</topology>
    </subcellularLocation>
</comment>
<dbReference type="Pfam" id="PF01957">
    <property type="entry name" value="NfeD"/>
    <property type="match status" value="1"/>
</dbReference>
<evidence type="ECO:0000313" key="7">
    <source>
        <dbReference type="EMBL" id="AKJ04204.1"/>
    </source>
</evidence>
<evidence type="ECO:0000313" key="9">
    <source>
        <dbReference type="Proteomes" id="UP000035579"/>
    </source>
</evidence>
<dbReference type="GO" id="GO:0006508">
    <property type="term" value="P:proteolysis"/>
    <property type="evidence" value="ECO:0007669"/>
    <property type="project" value="UniProtKB-KW"/>
</dbReference>
<dbReference type="EMBL" id="QUMU01000001">
    <property type="protein sequence ID" value="REG37716.1"/>
    <property type="molecule type" value="Genomic_DNA"/>
</dbReference>
<feature type="transmembrane region" description="Helical" evidence="5">
    <location>
        <begin position="52"/>
        <end position="70"/>
    </location>
</feature>
<feature type="domain" description="NfeD-like C-terminal" evidence="6">
    <location>
        <begin position="85"/>
        <end position="144"/>
    </location>
</feature>